<evidence type="ECO:0000313" key="1">
    <source>
        <dbReference type="EMBL" id="PHU38150.1"/>
    </source>
</evidence>
<gene>
    <name evidence="1" type="ORF">CSX02_04540</name>
</gene>
<keyword evidence="2" id="KW-1185">Reference proteome</keyword>
<sequence>MFSKITINHHDTEFAFTVSGTQQRTNFRKKTDDSSAYMKCTDISANDSYTAHAIANNTGEVGRAVDVSNGYAYVFKKGTTKKIRNWTYERGFKYEAIFMSPNYAHKMHAEGLWSPDSI</sequence>
<dbReference type="EMBL" id="PDYG01000015">
    <property type="protein sequence ID" value="PHU38150.1"/>
    <property type="molecule type" value="Genomic_DNA"/>
</dbReference>
<reference evidence="1 2" key="1">
    <citation type="submission" date="2017-10" db="EMBL/GenBank/DDBJ databases">
        <title>Resolving the taxonomy of Roseburia spp., Eubacterium rectale and Agathobacter spp. through phylogenomic analysis.</title>
        <authorList>
            <person name="Sheridan P.O."/>
            <person name="Walker A.W."/>
            <person name="Duncan S.H."/>
            <person name="Scott K.P."/>
            <person name="Toole P.W.O."/>
            <person name="Luis P."/>
            <person name="Flint H.J."/>
        </authorList>
    </citation>
    <scope>NUCLEOTIDE SEQUENCE [LARGE SCALE GENOMIC DNA]</scope>
    <source>
        <strain evidence="1 2">JK623</strain>
    </source>
</reference>
<dbReference type="AlphaFoldDB" id="A0A2G3E4R3"/>
<organism evidence="1 2">
    <name type="scientific">Agathobacter ruminis</name>
    <dbReference type="NCBI Taxonomy" id="1712665"/>
    <lineage>
        <taxon>Bacteria</taxon>
        <taxon>Bacillati</taxon>
        <taxon>Bacillota</taxon>
        <taxon>Clostridia</taxon>
        <taxon>Lachnospirales</taxon>
        <taxon>Lachnospiraceae</taxon>
        <taxon>Agathobacter</taxon>
    </lineage>
</organism>
<comment type="caution">
    <text evidence="1">The sequence shown here is derived from an EMBL/GenBank/DDBJ whole genome shotgun (WGS) entry which is preliminary data.</text>
</comment>
<proteinExistence type="predicted"/>
<protein>
    <submittedName>
        <fullName evidence="1">Uncharacterized protein</fullName>
    </submittedName>
</protein>
<accession>A0A2G3E4R3</accession>
<name>A0A2G3E4R3_9FIRM</name>
<dbReference type="Proteomes" id="UP000224563">
    <property type="component" value="Unassembled WGS sequence"/>
</dbReference>
<reference evidence="1 2" key="2">
    <citation type="submission" date="2017-10" db="EMBL/GenBank/DDBJ databases">
        <authorList>
            <person name="Banno H."/>
            <person name="Chua N.-H."/>
        </authorList>
    </citation>
    <scope>NUCLEOTIDE SEQUENCE [LARGE SCALE GENOMIC DNA]</scope>
    <source>
        <strain evidence="1 2">JK623</strain>
    </source>
</reference>
<evidence type="ECO:0000313" key="2">
    <source>
        <dbReference type="Proteomes" id="UP000224563"/>
    </source>
</evidence>